<comment type="caution">
    <text evidence="8">The sequence shown here is derived from an EMBL/GenBank/DDBJ whole genome shotgun (WGS) entry which is preliminary data.</text>
</comment>
<dbReference type="InterPro" id="IPR044876">
    <property type="entry name" value="HRDC_dom_sf"/>
</dbReference>
<dbReference type="CDD" id="cd06142">
    <property type="entry name" value="RNaseD_exo"/>
    <property type="match status" value="1"/>
</dbReference>
<evidence type="ECO:0000256" key="5">
    <source>
        <dbReference type="ARBA" id="ARBA00022839"/>
    </source>
</evidence>
<gene>
    <name evidence="6" type="primary">rnd</name>
    <name evidence="8" type="ORF">BZG74_00640</name>
</gene>
<dbReference type="InterPro" id="IPR002562">
    <property type="entry name" value="3'-5'_exonuclease_dom"/>
</dbReference>
<dbReference type="Pfam" id="PF21293">
    <property type="entry name" value="RNAseD_HRDC_C"/>
    <property type="match status" value="1"/>
</dbReference>
<dbReference type="SUPFAM" id="SSF53098">
    <property type="entry name" value="Ribonuclease H-like"/>
    <property type="match status" value="1"/>
</dbReference>
<dbReference type="InterPro" id="IPR051086">
    <property type="entry name" value="RNase_D-like"/>
</dbReference>
<evidence type="ECO:0000256" key="1">
    <source>
        <dbReference type="ARBA" id="ARBA00022490"/>
    </source>
</evidence>
<keyword evidence="4 6" id="KW-0378">Hydrolase</keyword>
<evidence type="ECO:0000313" key="8">
    <source>
        <dbReference type="EMBL" id="OOE91029.1"/>
    </source>
</evidence>
<dbReference type="InterPro" id="IPR036397">
    <property type="entry name" value="RNaseH_sf"/>
</dbReference>
<evidence type="ECO:0000313" key="9">
    <source>
        <dbReference type="Proteomes" id="UP000188627"/>
    </source>
</evidence>
<dbReference type="Pfam" id="PF00570">
    <property type="entry name" value="HRDC"/>
    <property type="match status" value="1"/>
</dbReference>
<dbReference type="PROSITE" id="PS50967">
    <property type="entry name" value="HRDC"/>
    <property type="match status" value="1"/>
</dbReference>
<evidence type="ECO:0000259" key="7">
    <source>
        <dbReference type="PROSITE" id="PS50967"/>
    </source>
</evidence>
<name>A0ABX3KL75_9GAMM</name>
<sequence>MNYQQITSNQQLASICAQLRQQPVVMLDTEFVRTRTFYAQLGLVQIYDGEHLVLIDPLAIDDLSPLWALLSDTRVTKVLHASSEDLEVFQHYAGVLPTPMIDTQIVAAFLGHGVSEGFASLVERYVGVSLDKGESRTDWCARPLTEKQKQYAAADVYYLLPLYQALTKALAQTQWQDAMVEECALLSRKKQLAKSDEAAYLDIKYAWQLNRQQLAVLQALAKWRAKEARRRNMALNFIVKEQHLFKMARYGIRTVEQMNEHGFDKNEVRYHAQTLIKMASQADKTPVVKCPSVITRLVDEPGYKSLIKNIKEQVQTVADQLGLAPEFIGSKKQLNQLITWVWREQCQEEKRPDLATGWRYRIVGKDLLAMIPNAPGT</sequence>
<keyword evidence="9" id="KW-1185">Reference proteome</keyword>
<evidence type="ECO:0000256" key="4">
    <source>
        <dbReference type="ARBA" id="ARBA00022801"/>
    </source>
</evidence>
<dbReference type="EC" id="3.1.13.5" evidence="6"/>
<dbReference type="RefSeq" id="WP_077771117.1">
    <property type="nucleotide sequence ID" value="NZ_MUFC01000001.1"/>
</dbReference>
<proteinExistence type="inferred from homology"/>
<keyword evidence="1 6" id="KW-0963">Cytoplasm</keyword>
<dbReference type="Gene3D" id="3.30.420.10">
    <property type="entry name" value="Ribonuclease H-like superfamily/Ribonuclease H"/>
    <property type="match status" value="1"/>
</dbReference>
<reference evidence="9" key="1">
    <citation type="submission" date="2017-01" db="EMBL/GenBank/DDBJ databases">
        <title>Draft genome of the species Salinivibrio sharmensis.</title>
        <authorList>
            <person name="Lopez-Hermoso C."/>
            <person name="De La Haba R."/>
            <person name="Sanchez-Porro C."/>
            <person name="Ventosa A."/>
        </authorList>
    </citation>
    <scope>NUCLEOTIDE SEQUENCE [LARGE SCALE GENOMIC DNA]</scope>
    <source>
        <strain evidence="9">CBH463</strain>
    </source>
</reference>
<comment type="cofactor">
    <cofactor evidence="6">
        <name>a divalent metal cation</name>
        <dbReference type="ChEBI" id="CHEBI:60240"/>
    </cofactor>
</comment>
<organism evidence="8 9">
    <name type="scientific">Salinivibrio sharmensis</name>
    <dbReference type="NCBI Taxonomy" id="390883"/>
    <lineage>
        <taxon>Bacteria</taxon>
        <taxon>Pseudomonadati</taxon>
        <taxon>Pseudomonadota</taxon>
        <taxon>Gammaproteobacteria</taxon>
        <taxon>Vibrionales</taxon>
        <taxon>Vibrionaceae</taxon>
        <taxon>Salinivibrio</taxon>
    </lineage>
</organism>
<comment type="catalytic activity">
    <reaction evidence="6">
        <text>Exonucleolytic cleavage that removes extra residues from the 3'-terminus of tRNA to produce 5'-mononucleotides.</text>
        <dbReference type="EC" id="3.1.13.5"/>
    </reaction>
</comment>
<dbReference type="PANTHER" id="PTHR47649">
    <property type="entry name" value="RIBONUCLEASE D"/>
    <property type="match status" value="1"/>
</dbReference>
<dbReference type="PANTHER" id="PTHR47649:SF1">
    <property type="entry name" value="RIBONUCLEASE D"/>
    <property type="match status" value="1"/>
</dbReference>
<comment type="function">
    <text evidence="6">Exonuclease involved in the 3' processing of various precursor tRNAs. Initiates hydrolysis at the 3'-terminus of an RNA molecule and releases 5'-mononucleotides.</text>
</comment>
<evidence type="ECO:0000256" key="3">
    <source>
        <dbReference type="ARBA" id="ARBA00022722"/>
    </source>
</evidence>
<evidence type="ECO:0000256" key="6">
    <source>
        <dbReference type="HAMAP-Rule" id="MF_01899"/>
    </source>
</evidence>
<dbReference type="InterPro" id="IPR012337">
    <property type="entry name" value="RNaseH-like_sf"/>
</dbReference>
<dbReference type="HAMAP" id="MF_01899">
    <property type="entry name" value="RNase_D"/>
    <property type="match status" value="1"/>
</dbReference>
<dbReference type="InterPro" id="IPR048579">
    <property type="entry name" value="RNAseD_HRDC_C"/>
</dbReference>
<dbReference type="InterPro" id="IPR010997">
    <property type="entry name" value="HRDC-like_sf"/>
</dbReference>
<dbReference type="InterPro" id="IPR006292">
    <property type="entry name" value="RNase_D"/>
</dbReference>
<dbReference type="SMART" id="SM00474">
    <property type="entry name" value="35EXOc"/>
    <property type="match status" value="1"/>
</dbReference>
<accession>A0ABX3KL75</accession>
<evidence type="ECO:0000256" key="2">
    <source>
        <dbReference type="ARBA" id="ARBA00022694"/>
    </source>
</evidence>
<dbReference type="SUPFAM" id="SSF47819">
    <property type="entry name" value="HRDC-like"/>
    <property type="match status" value="2"/>
</dbReference>
<dbReference type="NCBIfam" id="TIGR01388">
    <property type="entry name" value="rnd"/>
    <property type="match status" value="1"/>
</dbReference>
<feature type="domain" description="HRDC" evidence="7">
    <location>
        <begin position="210"/>
        <end position="289"/>
    </location>
</feature>
<keyword evidence="2 6" id="KW-0819">tRNA processing</keyword>
<dbReference type="EMBL" id="MUFC01000001">
    <property type="protein sequence ID" value="OOE91029.1"/>
    <property type="molecule type" value="Genomic_DNA"/>
</dbReference>
<keyword evidence="5 6" id="KW-0269">Exonuclease</keyword>
<keyword evidence="3 6" id="KW-0540">Nuclease</keyword>
<protein>
    <recommendedName>
        <fullName evidence="6">Ribonuclease D</fullName>
        <shortName evidence="6">RNase D</shortName>
        <ecNumber evidence="6">3.1.13.5</ecNumber>
    </recommendedName>
</protein>
<dbReference type="Gene3D" id="1.10.150.80">
    <property type="entry name" value="HRDC domain"/>
    <property type="match status" value="2"/>
</dbReference>
<dbReference type="InterPro" id="IPR002121">
    <property type="entry name" value="HRDC_dom"/>
</dbReference>
<dbReference type="Proteomes" id="UP000188627">
    <property type="component" value="Unassembled WGS sequence"/>
</dbReference>
<dbReference type="Pfam" id="PF01612">
    <property type="entry name" value="DNA_pol_A_exo1"/>
    <property type="match status" value="1"/>
</dbReference>
<comment type="subcellular location">
    <subcellularLocation>
        <location evidence="6">Cytoplasm</location>
    </subcellularLocation>
</comment>
<comment type="similarity">
    <text evidence="6">Belongs to the RNase D family.</text>
</comment>